<protein>
    <submittedName>
        <fullName evidence="1">Uncharacterized protein</fullName>
    </submittedName>
</protein>
<dbReference type="AlphaFoldDB" id="A0AAW1C0G9"/>
<name>A0AAW1C0G9_CROAD</name>
<gene>
    <name evidence="1" type="ORF">NXF25_005964</name>
</gene>
<reference evidence="1 2" key="1">
    <citation type="journal article" date="2024" name="Proc. Natl. Acad. Sci. U.S.A.">
        <title>The genetic regulatory architecture and epigenomic basis for age-related changes in rattlesnake venom.</title>
        <authorList>
            <person name="Hogan M.P."/>
            <person name="Holding M.L."/>
            <person name="Nystrom G.S."/>
            <person name="Colston T.J."/>
            <person name="Bartlett D.A."/>
            <person name="Mason A.J."/>
            <person name="Ellsworth S.A."/>
            <person name="Rautsaw R.M."/>
            <person name="Lawrence K.C."/>
            <person name="Strickland J.L."/>
            <person name="He B."/>
            <person name="Fraser P."/>
            <person name="Margres M.J."/>
            <person name="Gilbert D.M."/>
            <person name="Gibbs H.L."/>
            <person name="Parkinson C.L."/>
            <person name="Rokyta D.R."/>
        </authorList>
    </citation>
    <scope>NUCLEOTIDE SEQUENCE [LARGE SCALE GENOMIC DNA]</scope>
    <source>
        <strain evidence="1">DRR0105</strain>
    </source>
</reference>
<dbReference type="EMBL" id="JAOTOJ010000002">
    <property type="protein sequence ID" value="KAK9407190.1"/>
    <property type="molecule type" value="Genomic_DNA"/>
</dbReference>
<evidence type="ECO:0000313" key="2">
    <source>
        <dbReference type="Proteomes" id="UP001474421"/>
    </source>
</evidence>
<organism evidence="1 2">
    <name type="scientific">Crotalus adamanteus</name>
    <name type="common">Eastern diamondback rattlesnake</name>
    <dbReference type="NCBI Taxonomy" id="8729"/>
    <lineage>
        <taxon>Eukaryota</taxon>
        <taxon>Metazoa</taxon>
        <taxon>Chordata</taxon>
        <taxon>Craniata</taxon>
        <taxon>Vertebrata</taxon>
        <taxon>Euteleostomi</taxon>
        <taxon>Lepidosauria</taxon>
        <taxon>Squamata</taxon>
        <taxon>Bifurcata</taxon>
        <taxon>Unidentata</taxon>
        <taxon>Episquamata</taxon>
        <taxon>Toxicofera</taxon>
        <taxon>Serpentes</taxon>
        <taxon>Colubroidea</taxon>
        <taxon>Viperidae</taxon>
        <taxon>Crotalinae</taxon>
        <taxon>Crotalus</taxon>
    </lineage>
</organism>
<comment type="caution">
    <text evidence="1">The sequence shown here is derived from an EMBL/GenBank/DDBJ whole genome shotgun (WGS) entry which is preliminary data.</text>
</comment>
<dbReference type="Proteomes" id="UP001474421">
    <property type="component" value="Unassembled WGS sequence"/>
</dbReference>
<accession>A0AAW1C0G9</accession>
<evidence type="ECO:0000313" key="1">
    <source>
        <dbReference type="EMBL" id="KAK9407190.1"/>
    </source>
</evidence>
<sequence>MLAPNHWNHQHWYKRPEESRAIQVLWLYHMQQWQ</sequence>
<proteinExistence type="predicted"/>
<keyword evidence="2" id="KW-1185">Reference proteome</keyword>